<keyword evidence="1" id="KW-0343">GTPase activation</keyword>
<feature type="domain" description="Ras-GAP" evidence="2">
    <location>
        <begin position="1"/>
        <end position="206"/>
    </location>
</feature>
<evidence type="ECO:0000313" key="4">
    <source>
        <dbReference type="Proteomes" id="UP000784294"/>
    </source>
</evidence>
<dbReference type="GO" id="GO:0005096">
    <property type="term" value="F:GTPase activator activity"/>
    <property type="evidence" value="ECO:0007669"/>
    <property type="project" value="UniProtKB-KW"/>
</dbReference>
<accession>A0A448X8C1</accession>
<dbReference type="PANTHER" id="PTHR10194:SF60">
    <property type="entry name" value="RAS GTPASE-ACTIVATING PROTEIN RASKOL"/>
    <property type="match status" value="1"/>
</dbReference>
<protein>
    <recommendedName>
        <fullName evidence="2">Ras-GAP domain-containing protein</fullName>
    </recommendedName>
</protein>
<dbReference type="InterPro" id="IPR001936">
    <property type="entry name" value="RasGAP_dom"/>
</dbReference>
<sequence length="206" mass="23754">MLLRGNTIATKAMEIFLRNNGAEYLRLALGRFIRQVIAAANNHPIDKKIERDTLMLLMKEESTDKQDSPIKSKKSRTLDWESNDFVGTLSLADHPSHLLYNIDCEVDPARLAATNDFMIDGQLTCSGLIPSKNHTDLCQEFMLNRPNSLHKREHIDFSKKAQSETAHFYEHVFKSQLERNRRNLLRFVDLAWSSILNSVHFFPELV</sequence>
<reference evidence="3" key="1">
    <citation type="submission" date="2018-11" db="EMBL/GenBank/DDBJ databases">
        <authorList>
            <consortium name="Pathogen Informatics"/>
        </authorList>
    </citation>
    <scope>NUCLEOTIDE SEQUENCE</scope>
</reference>
<dbReference type="OrthoDB" id="5572587at2759"/>
<dbReference type="PROSITE" id="PS50018">
    <property type="entry name" value="RAS_GTPASE_ACTIV_2"/>
    <property type="match status" value="1"/>
</dbReference>
<dbReference type="InterPro" id="IPR008936">
    <property type="entry name" value="Rho_GTPase_activation_prot"/>
</dbReference>
<gene>
    <name evidence="3" type="ORF">PXEA_LOCUS24082</name>
</gene>
<dbReference type="SUPFAM" id="SSF48350">
    <property type="entry name" value="GTPase activation domain, GAP"/>
    <property type="match status" value="1"/>
</dbReference>
<proteinExistence type="predicted"/>
<dbReference type="InterPro" id="IPR039360">
    <property type="entry name" value="Ras_GTPase"/>
</dbReference>
<comment type="caution">
    <text evidence="3">The sequence shown here is derived from an EMBL/GenBank/DDBJ whole genome shotgun (WGS) entry which is preliminary data.</text>
</comment>
<organism evidence="3 4">
    <name type="scientific">Protopolystoma xenopodis</name>
    <dbReference type="NCBI Taxonomy" id="117903"/>
    <lineage>
        <taxon>Eukaryota</taxon>
        <taxon>Metazoa</taxon>
        <taxon>Spiralia</taxon>
        <taxon>Lophotrochozoa</taxon>
        <taxon>Platyhelminthes</taxon>
        <taxon>Monogenea</taxon>
        <taxon>Polyopisthocotylea</taxon>
        <taxon>Polystomatidea</taxon>
        <taxon>Polystomatidae</taxon>
        <taxon>Protopolystoma</taxon>
    </lineage>
</organism>
<dbReference type="AlphaFoldDB" id="A0A448X8C1"/>
<dbReference type="Gene3D" id="1.10.506.10">
    <property type="entry name" value="GTPase Activation - p120gap, domain 1"/>
    <property type="match status" value="1"/>
</dbReference>
<evidence type="ECO:0000259" key="2">
    <source>
        <dbReference type="PROSITE" id="PS50018"/>
    </source>
</evidence>
<dbReference type="EMBL" id="CAAALY010114058">
    <property type="protein sequence ID" value="VEL30642.1"/>
    <property type="molecule type" value="Genomic_DNA"/>
</dbReference>
<dbReference type="Pfam" id="PF00616">
    <property type="entry name" value="RasGAP"/>
    <property type="match status" value="1"/>
</dbReference>
<dbReference type="Proteomes" id="UP000784294">
    <property type="component" value="Unassembled WGS sequence"/>
</dbReference>
<evidence type="ECO:0000313" key="3">
    <source>
        <dbReference type="EMBL" id="VEL30642.1"/>
    </source>
</evidence>
<evidence type="ECO:0000256" key="1">
    <source>
        <dbReference type="ARBA" id="ARBA00022468"/>
    </source>
</evidence>
<name>A0A448X8C1_9PLAT</name>
<dbReference type="PANTHER" id="PTHR10194">
    <property type="entry name" value="RAS GTPASE-ACTIVATING PROTEINS"/>
    <property type="match status" value="1"/>
</dbReference>
<keyword evidence="4" id="KW-1185">Reference proteome</keyword>